<keyword evidence="3" id="KW-0274">FAD</keyword>
<dbReference type="RefSeq" id="WP_386738503.1">
    <property type="nucleotide sequence ID" value="NZ_JBHSMG010000001.1"/>
</dbReference>
<keyword evidence="6" id="KW-1185">Reference proteome</keyword>
<dbReference type="Pfam" id="PF00743">
    <property type="entry name" value="FMO-like"/>
    <property type="match status" value="1"/>
</dbReference>
<dbReference type="PRINTS" id="PR00411">
    <property type="entry name" value="PNDRDTASEI"/>
</dbReference>
<organism evidence="5 6">
    <name type="scientific">Lysinimonas soli</name>
    <dbReference type="NCBI Taxonomy" id="1074233"/>
    <lineage>
        <taxon>Bacteria</taxon>
        <taxon>Bacillati</taxon>
        <taxon>Actinomycetota</taxon>
        <taxon>Actinomycetes</taxon>
        <taxon>Micrococcales</taxon>
        <taxon>Microbacteriaceae</taxon>
        <taxon>Lysinimonas</taxon>
    </lineage>
</organism>
<evidence type="ECO:0000313" key="6">
    <source>
        <dbReference type="Proteomes" id="UP001596039"/>
    </source>
</evidence>
<protein>
    <submittedName>
        <fullName evidence="5">Flavin-containing monooxygenase</fullName>
        <ecNumber evidence="5">1.14.13.-</ecNumber>
    </submittedName>
</protein>
<comment type="similarity">
    <text evidence="1">Belongs to the FAD-binding monooxygenase family.</text>
</comment>
<dbReference type="GO" id="GO:0004497">
    <property type="term" value="F:monooxygenase activity"/>
    <property type="evidence" value="ECO:0007669"/>
    <property type="project" value="UniProtKB-KW"/>
</dbReference>
<evidence type="ECO:0000313" key="5">
    <source>
        <dbReference type="EMBL" id="MFC5500894.1"/>
    </source>
</evidence>
<dbReference type="PANTHER" id="PTHR43539:SF68">
    <property type="entry name" value="FLAVIN-BINDING MONOOXYGENASE-LIKE PROTEIN (AFU_ORTHOLOGUE AFUA_4G09220)"/>
    <property type="match status" value="1"/>
</dbReference>
<dbReference type="SUPFAM" id="SSF51905">
    <property type="entry name" value="FAD/NAD(P)-binding domain"/>
    <property type="match status" value="2"/>
</dbReference>
<keyword evidence="5" id="KW-0503">Monooxygenase</keyword>
<dbReference type="Gene3D" id="3.50.50.60">
    <property type="entry name" value="FAD/NAD(P)-binding domain"/>
    <property type="match status" value="2"/>
</dbReference>
<dbReference type="PANTHER" id="PTHR43539">
    <property type="entry name" value="FLAVIN-BINDING MONOOXYGENASE-LIKE PROTEIN (AFU_ORTHOLOGUE AFUA_4G09220)"/>
    <property type="match status" value="1"/>
</dbReference>
<gene>
    <name evidence="5" type="ORF">ACFPJ4_01425</name>
</gene>
<dbReference type="Proteomes" id="UP001596039">
    <property type="component" value="Unassembled WGS sequence"/>
</dbReference>
<keyword evidence="4 5" id="KW-0560">Oxidoreductase</keyword>
<evidence type="ECO:0000256" key="2">
    <source>
        <dbReference type="ARBA" id="ARBA00022630"/>
    </source>
</evidence>
<evidence type="ECO:0000256" key="1">
    <source>
        <dbReference type="ARBA" id="ARBA00010139"/>
    </source>
</evidence>
<keyword evidence="2" id="KW-0285">Flavoprotein</keyword>
<proteinExistence type="inferred from homology"/>
<dbReference type="EMBL" id="JBHSMG010000001">
    <property type="protein sequence ID" value="MFC5500894.1"/>
    <property type="molecule type" value="Genomic_DNA"/>
</dbReference>
<dbReference type="InterPro" id="IPR020946">
    <property type="entry name" value="Flavin_mOase-like"/>
</dbReference>
<dbReference type="EC" id="1.14.13.-" evidence="5"/>
<sequence>MSSGTLPIGALTTSVDAREVAGAWLERFERAMTGRNAAEIGELVLPDGWWRDLLTTGWDFRSIHGAAEIAKLVASSERIGYHSLDLDPDIAPRIEQLDPEGECIVAFIRVTTEVGVGRGILRLRPDGDSWRAWVIMTALQDLTGHEQARGARRPFRPSGADVDARVNWLDARRRKEEFLDGSPEVVVIGSGHGGLMTAAHLGFWGVDTLVIERNNRVGDNWRNRYRSLVLHDAIWADHLPGLAFPDSWPVYTPKDKLGDWLEFYASALELNVWTGSVVASADYDDATGRWTIVVRRSDGSTRTVFPAHVVMATGIHGTPRIPDLPGLDAFRGPIVHSSTYTGEEAVDGIRALVIGAGNSAHDVAQDLVRRGLDVTMVQRSSTYVISQKNNFELMIGKLYREGGMPTDDADLLGSSFPYLLALQRSVGQTEVATELDRDLLDGLDRAGYRTDSGIAGGGGLSKILYGPGGYYIDVGCAQMIAEGRIAITHSEVTGLTERGVEFADGTSAEYDIIVMATGYTSPRETARAILGSEVDRTGPVWGLDESGELRGIWRPTGHPGFWFMGGPLYIARTYSRYLALQVHASIRGIRPLET</sequence>
<dbReference type="InterPro" id="IPR036188">
    <property type="entry name" value="FAD/NAD-bd_sf"/>
</dbReference>
<reference evidence="6" key="1">
    <citation type="journal article" date="2019" name="Int. J. Syst. Evol. Microbiol.">
        <title>The Global Catalogue of Microorganisms (GCM) 10K type strain sequencing project: providing services to taxonomists for standard genome sequencing and annotation.</title>
        <authorList>
            <consortium name="The Broad Institute Genomics Platform"/>
            <consortium name="The Broad Institute Genome Sequencing Center for Infectious Disease"/>
            <person name="Wu L."/>
            <person name="Ma J."/>
        </authorList>
    </citation>
    <scope>NUCLEOTIDE SEQUENCE [LARGE SCALE GENOMIC DNA]</scope>
    <source>
        <strain evidence="6">CGMCC 4.6997</strain>
    </source>
</reference>
<accession>A0ABW0NKJ2</accession>
<dbReference type="InterPro" id="IPR050982">
    <property type="entry name" value="Auxin_biosynth/cation_transpt"/>
</dbReference>
<evidence type="ECO:0000256" key="3">
    <source>
        <dbReference type="ARBA" id="ARBA00022827"/>
    </source>
</evidence>
<name>A0ABW0NKJ2_9MICO</name>
<comment type="caution">
    <text evidence="5">The sequence shown here is derived from an EMBL/GenBank/DDBJ whole genome shotgun (WGS) entry which is preliminary data.</text>
</comment>
<evidence type="ECO:0000256" key="4">
    <source>
        <dbReference type="ARBA" id="ARBA00023002"/>
    </source>
</evidence>